<name>A0A4P8YNX8_9ENTR</name>
<dbReference type="OrthoDB" id="9789605at2"/>
<dbReference type="Gene3D" id="3.40.630.30">
    <property type="match status" value="1"/>
</dbReference>
<keyword evidence="1 4" id="KW-0808">Transferase</keyword>
<proteinExistence type="predicted"/>
<evidence type="ECO:0000313" key="4">
    <source>
        <dbReference type="EMBL" id="QCT22601.1"/>
    </source>
</evidence>
<keyword evidence="5" id="KW-1185">Reference proteome</keyword>
<gene>
    <name evidence="4" type="ORF">FEM41_04410</name>
</gene>
<evidence type="ECO:0000259" key="3">
    <source>
        <dbReference type="PROSITE" id="PS51186"/>
    </source>
</evidence>
<evidence type="ECO:0000256" key="1">
    <source>
        <dbReference type="ARBA" id="ARBA00022679"/>
    </source>
</evidence>
<dbReference type="GO" id="GO:0016747">
    <property type="term" value="F:acyltransferase activity, transferring groups other than amino-acyl groups"/>
    <property type="evidence" value="ECO:0007669"/>
    <property type="project" value="InterPro"/>
</dbReference>
<dbReference type="CDD" id="cd04301">
    <property type="entry name" value="NAT_SF"/>
    <property type="match status" value="1"/>
</dbReference>
<accession>A0A4P8YNX8</accession>
<dbReference type="SUPFAM" id="SSF55729">
    <property type="entry name" value="Acyl-CoA N-acyltransferases (Nat)"/>
    <property type="match status" value="1"/>
</dbReference>
<dbReference type="EC" id="2.3.1.-" evidence="4"/>
<dbReference type="AlphaFoldDB" id="A0A4P8YNX8"/>
<dbReference type="KEGG" id="izh:FEM41_04410"/>
<dbReference type="InterPro" id="IPR016181">
    <property type="entry name" value="Acyl_CoA_acyltransferase"/>
</dbReference>
<protein>
    <submittedName>
        <fullName evidence="4">N-acetyltransferase</fullName>
        <ecNumber evidence="4">2.3.1.-</ecNumber>
    </submittedName>
</protein>
<dbReference type="NCBIfam" id="NF007853">
    <property type="entry name" value="PRK10562.1"/>
    <property type="match status" value="1"/>
</dbReference>
<dbReference type="InterPro" id="IPR000182">
    <property type="entry name" value="GNAT_dom"/>
</dbReference>
<dbReference type="Pfam" id="PF13673">
    <property type="entry name" value="Acetyltransf_10"/>
    <property type="match status" value="1"/>
</dbReference>
<sequence>MVPQADISPLLTLWLESTTLAHPFIPASYWHESLPAVRDDYLPHARSWVWDDGALRGFVSVMNERFVGALFVAPECARRGIGGALLRHAQSRYPRLSLEVYQQNTRAVAFYQAQGFRVVESAWQRDTRHHTWIMQWQADQTP</sequence>
<dbReference type="PROSITE" id="PS51186">
    <property type="entry name" value="GNAT"/>
    <property type="match status" value="1"/>
</dbReference>
<dbReference type="Proteomes" id="UP000302163">
    <property type="component" value="Chromosome"/>
</dbReference>
<dbReference type="PANTHER" id="PTHR43800:SF1">
    <property type="entry name" value="PEPTIDYL-LYSINE N-ACETYLTRANSFERASE YJAB"/>
    <property type="match status" value="1"/>
</dbReference>
<organism evidence="4 5">
    <name type="scientific">Jejubacter calystegiae</name>
    <dbReference type="NCBI Taxonomy" id="2579935"/>
    <lineage>
        <taxon>Bacteria</taxon>
        <taxon>Pseudomonadati</taxon>
        <taxon>Pseudomonadota</taxon>
        <taxon>Gammaproteobacteria</taxon>
        <taxon>Enterobacterales</taxon>
        <taxon>Enterobacteriaceae</taxon>
        <taxon>Jejubacter</taxon>
    </lineage>
</organism>
<reference evidence="4 5" key="1">
    <citation type="submission" date="2019-05" db="EMBL/GenBank/DDBJ databases">
        <title>Complete genome sequence of Izhakiella calystegiae KSNA2, an endophyte isolated from beach morning glory (Calystegia soldanella).</title>
        <authorList>
            <person name="Jiang L."/>
            <person name="Jeong J.C."/>
            <person name="Kim C.Y."/>
            <person name="Kim D.H."/>
            <person name="Kim S.W."/>
            <person name="Lee j."/>
        </authorList>
    </citation>
    <scope>NUCLEOTIDE SEQUENCE [LARGE SCALE GENOMIC DNA]</scope>
    <source>
        <strain evidence="4 5">KSNA2</strain>
    </source>
</reference>
<feature type="domain" description="N-acetyltransferase" evidence="3">
    <location>
        <begin position="1"/>
        <end position="139"/>
    </location>
</feature>
<evidence type="ECO:0000256" key="2">
    <source>
        <dbReference type="ARBA" id="ARBA00023315"/>
    </source>
</evidence>
<evidence type="ECO:0000313" key="5">
    <source>
        <dbReference type="Proteomes" id="UP000302163"/>
    </source>
</evidence>
<keyword evidence="2 4" id="KW-0012">Acyltransferase</keyword>
<dbReference type="PANTHER" id="PTHR43800">
    <property type="entry name" value="PEPTIDYL-LYSINE N-ACETYLTRANSFERASE YJAB"/>
    <property type="match status" value="1"/>
</dbReference>
<dbReference type="EMBL" id="CP040428">
    <property type="protein sequence ID" value="QCT22601.1"/>
    <property type="molecule type" value="Genomic_DNA"/>
</dbReference>